<evidence type="ECO:0000313" key="2">
    <source>
        <dbReference type="Proteomes" id="UP000032133"/>
    </source>
</evidence>
<sequence>MLRDITLNFEKIKKTLTKALCNHLTQKTAILQPNLISNTKRAQRISFLGALSFSNVQNNSSQKGAIMKMFGGKSTIPI</sequence>
<name>A0A0C5AF45_9CAUD</name>
<proteinExistence type="predicted"/>
<evidence type="ECO:0000313" key="1">
    <source>
        <dbReference type="EMBL" id="AJK27884.1"/>
    </source>
</evidence>
<accession>A0A0C5AF45</accession>
<dbReference type="EMBL" id="KP296794">
    <property type="protein sequence ID" value="AJK27884.1"/>
    <property type="molecule type" value="Genomic_DNA"/>
</dbReference>
<reference evidence="1 2" key="1">
    <citation type="journal article" date="2015" name="Genome Announc.">
        <title>Genome Sequences of Six Paenibacillus larvae Siphoviridae Phages.</title>
        <authorList>
            <person name="Carson S."/>
            <person name="Bruff E."/>
            <person name="DeFoor W."/>
            <person name="Dums J."/>
            <person name="Groth A."/>
            <person name="Hatfield T."/>
            <person name="Iyer A."/>
            <person name="Joshi K."/>
            <person name="McAdams S."/>
            <person name="Miles D."/>
            <person name="Miller D."/>
            <person name="Oufkir A."/>
            <person name="Raynor B."/>
            <person name="Riley S."/>
            <person name="Roland S."/>
            <person name="Rozier H."/>
            <person name="Talley S."/>
            <person name="Miller E.S."/>
        </authorList>
    </citation>
    <scope>NUCLEOTIDE SEQUENCE [LARGE SCALE GENOMIC DNA]</scope>
</reference>
<protein>
    <submittedName>
        <fullName evidence="1">Uncharacterized protein</fullName>
    </submittedName>
</protein>
<dbReference type="Proteomes" id="UP000032133">
    <property type="component" value="Genome"/>
</dbReference>
<organism evidence="1 2">
    <name type="scientific">Bacteriophage Redbud</name>
    <dbReference type="NCBI Taxonomy" id="1589753"/>
    <lineage>
        <taxon>Viruses</taxon>
        <taxon>Duplodnaviria</taxon>
        <taxon>Heunggongvirae</taxon>
        <taxon>Uroviricota</taxon>
        <taxon>Caudoviricetes</taxon>
        <taxon>Fernvirus</taxon>
        <taxon>Fernvirus rani</taxon>
    </lineage>
</organism>
<gene>
    <name evidence="1" type="ORF">REDBUD_25</name>
</gene>